<dbReference type="RefSeq" id="XP_013416172.1">
    <property type="nucleotide sequence ID" value="XM_013560718.1"/>
</dbReference>
<feature type="transmembrane region" description="Helical" evidence="1">
    <location>
        <begin position="29"/>
        <end position="52"/>
    </location>
</feature>
<reference evidence="3" key="1">
    <citation type="submission" date="2025-08" db="UniProtKB">
        <authorList>
            <consortium name="RefSeq"/>
        </authorList>
    </citation>
    <scope>IDENTIFICATION</scope>
    <source>
        <tissue evidence="3">Gonads</tissue>
    </source>
</reference>
<keyword evidence="1" id="KW-1133">Transmembrane helix</keyword>
<keyword evidence="2" id="KW-1185">Reference proteome</keyword>
<keyword evidence="1" id="KW-0472">Membrane</keyword>
<evidence type="ECO:0000313" key="3">
    <source>
        <dbReference type="RefSeq" id="XP_013416172.1"/>
    </source>
</evidence>
<organism evidence="2 3">
    <name type="scientific">Lingula anatina</name>
    <name type="common">Brachiopod</name>
    <name type="synonym">Lingula unguis</name>
    <dbReference type="NCBI Taxonomy" id="7574"/>
    <lineage>
        <taxon>Eukaryota</taxon>
        <taxon>Metazoa</taxon>
        <taxon>Spiralia</taxon>
        <taxon>Lophotrochozoa</taxon>
        <taxon>Brachiopoda</taxon>
        <taxon>Linguliformea</taxon>
        <taxon>Lingulata</taxon>
        <taxon>Lingulida</taxon>
        <taxon>Linguloidea</taxon>
        <taxon>Lingulidae</taxon>
        <taxon>Lingula</taxon>
    </lineage>
</organism>
<protein>
    <submittedName>
        <fullName evidence="3">Uncharacterized protein LOC106177823</fullName>
    </submittedName>
</protein>
<dbReference type="AlphaFoldDB" id="A0A1S3K0W5"/>
<sequence length="221" mass="24678">MPQLQSESNRTVAKMTTQPRVYTSTDVTVIGLIAGMTGLIFVVVMTVSLCYSKNSQRRGMVRTNRRIKHETEGIYTYDNGVPQMAETSFIEVNDKVVSRFSAGSFDCSSISSASGEYADPNCPGSWMSPSHLNPSPSNIALNYAMNVEQLRPSPSAPQTEDDVASKRNTVELALDQIEADLQRDLHDLDYAIYKPERLKQRLLEREEQNRQHAAANNPTLF</sequence>
<dbReference type="GeneID" id="106177823"/>
<name>A0A1S3K0W5_LINAN</name>
<accession>A0A1S3K0W5</accession>
<dbReference type="KEGG" id="lak:106177823"/>
<proteinExistence type="predicted"/>
<keyword evidence="1" id="KW-0812">Transmembrane</keyword>
<gene>
    <name evidence="3" type="primary">LOC106177823</name>
</gene>
<dbReference type="InParanoid" id="A0A1S3K0W5"/>
<dbReference type="Proteomes" id="UP000085678">
    <property type="component" value="Unplaced"/>
</dbReference>
<evidence type="ECO:0000313" key="2">
    <source>
        <dbReference type="Proteomes" id="UP000085678"/>
    </source>
</evidence>
<evidence type="ECO:0000256" key="1">
    <source>
        <dbReference type="SAM" id="Phobius"/>
    </source>
</evidence>